<evidence type="ECO:0000313" key="3">
    <source>
        <dbReference type="Proteomes" id="UP000264840"/>
    </source>
</evidence>
<dbReference type="Gene3D" id="3.40.50.12690">
    <property type="match status" value="1"/>
</dbReference>
<dbReference type="PANTHER" id="PTHR21301">
    <property type="entry name" value="REVERSE TRANSCRIPTASE"/>
    <property type="match status" value="1"/>
</dbReference>
<feature type="compositionally biased region" description="Polar residues" evidence="1">
    <location>
        <begin position="105"/>
        <end position="114"/>
    </location>
</feature>
<feature type="region of interest" description="Disordered" evidence="1">
    <location>
        <begin position="96"/>
        <end position="118"/>
    </location>
</feature>
<dbReference type="PANTHER" id="PTHR21301:SF11">
    <property type="entry name" value="GIY-YIG DOMAIN-CONTAINING PROTEIN"/>
    <property type="match status" value="1"/>
</dbReference>
<dbReference type="GeneTree" id="ENSGT01050000245001"/>
<dbReference type="AlphaFoldDB" id="A0A3Q2VCN9"/>
<evidence type="ECO:0000256" key="1">
    <source>
        <dbReference type="SAM" id="MobiDB-lite"/>
    </source>
</evidence>
<reference evidence="2" key="1">
    <citation type="submission" date="2025-08" db="UniProtKB">
        <authorList>
            <consortium name="Ensembl"/>
        </authorList>
    </citation>
    <scope>IDENTIFICATION</scope>
</reference>
<accession>A0A3Q2VCN9</accession>
<dbReference type="STRING" id="8153.ENSHBUP00000008529"/>
<evidence type="ECO:0000313" key="2">
    <source>
        <dbReference type="Ensembl" id="ENSHBUP00000008529.1"/>
    </source>
</evidence>
<name>A0A3Q2VCN9_HAPBU</name>
<dbReference type="Ensembl" id="ENSHBUT00000001793.1">
    <property type="protein sequence ID" value="ENSHBUP00000008529.1"/>
    <property type="gene ID" value="ENSHBUG00000010033.1"/>
</dbReference>
<dbReference type="Proteomes" id="UP000264840">
    <property type="component" value="Unplaced"/>
</dbReference>
<sequence>MHRKEDQRPTREDKKDKRNNIVIPYVTVLSEKLRRVFSKHDITVYFRPSNTLRQKLVHPKHKTPKHNLNNVVYAVQCSEKCLDLYIGEIKQPLHKRMSQHRRATSRLSCPSASKGQRPLLRGHHERSHLCPLSKVRSENLLKSKRPQGKLKARPETLIVVDSAVKDVQRMCGKNTKVLCFPKDMVNNLKERILQIADEYPTVTNIVLHTGSNDVSKQQTKVLKPDFTGLLNTVNSLNAAVFISGPCQVYIVDCHLCLEISTHICLEFYNQCHVGRGLILSSLWRLCVPPRSLWHAHTT</sequence>
<protein>
    <submittedName>
        <fullName evidence="2">Uncharacterized protein</fullName>
    </submittedName>
</protein>
<reference evidence="2" key="2">
    <citation type="submission" date="2025-09" db="UniProtKB">
        <authorList>
            <consortium name="Ensembl"/>
        </authorList>
    </citation>
    <scope>IDENTIFICATION</scope>
</reference>
<keyword evidence="3" id="KW-1185">Reference proteome</keyword>
<proteinExistence type="predicted"/>
<organism evidence="2 3">
    <name type="scientific">Haplochromis burtoni</name>
    <name type="common">Burton's mouthbrooder</name>
    <name type="synonym">Chromis burtoni</name>
    <dbReference type="NCBI Taxonomy" id="8153"/>
    <lineage>
        <taxon>Eukaryota</taxon>
        <taxon>Metazoa</taxon>
        <taxon>Chordata</taxon>
        <taxon>Craniata</taxon>
        <taxon>Vertebrata</taxon>
        <taxon>Euteleostomi</taxon>
        <taxon>Actinopterygii</taxon>
        <taxon>Neopterygii</taxon>
        <taxon>Teleostei</taxon>
        <taxon>Neoteleostei</taxon>
        <taxon>Acanthomorphata</taxon>
        <taxon>Ovalentaria</taxon>
        <taxon>Cichlomorphae</taxon>
        <taxon>Cichliformes</taxon>
        <taxon>Cichlidae</taxon>
        <taxon>African cichlids</taxon>
        <taxon>Pseudocrenilabrinae</taxon>
        <taxon>Haplochromini</taxon>
        <taxon>Haplochromis</taxon>
    </lineage>
</organism>